<dbReference type="InterPro" id="IPR002539">
    <property type="entry name" value="MaoC-like_dom"/>
</dbReference>
<reference evidence="3 4" key="1">
    <citation type="submission" date="2017-07" db="EMBL/GenBank/DDBJ databases">
        <title>Draft sequence of Rhodococcus enclensis 23b-28.</title>
        <authorList>
            <person name="Besaury L."/>
            <person name="Sancelme M."/>
            <person name="Amato P."/>
            <person name="Lallement A."/>
            <person name="Delort A.-M."/>
        </authorList>
    </citation>
    <scope>NUCLEOTIDE SEQUENCE [LARGE SCALE GENOMIC DNA]</scope>
    <source>
        <strain evidence="3 4">23b-28</strain>
    </source>
</reference>
<accession>A0A2A5J9C9</accession>
<dbReference type="RefSeq" id="WP_099697921.1">
    <property type="nucleotide sequence ID" value="NZ_NOVD01000013.1"/>
</dbReference>
<dbReference type="InterPro" id="IPR029069">
    <property type="entry name" value="HotDog_dom_sf"/>
</dbReference>
<evidence type="ECO:0000313" key="3">
    <source>
        <dbReference type="EMBL" id="PCK25829.1"/>
    </source>
</evidence>
<comment type="similarity">
    <text evidence="1">Belongs to the enoyl-CoA hydratase/isomerase family.</text>
</comment>
<evidence type="ECO:0000313" key="4">
    <source>
        <dbReference type="Proteomes" id="UP000230886"/>
    </source>
</evidence>
<protein>
    <recommendedName>
        <fullName evidence="2">MaoC-like domain-containing protein</fullName>
    </recommendedName>
</protein>
<dbReference type="AlphaFoldDB" id="A0A2A5J9C9"/>
<evidence type="ECO:0000256" key="1">
    <source>
        <dbReference type="ARBA" id="ARBA00005254"/>
    </source>
</evidence>
<proteinExistence type="inferred from homology"/>
<comment type="caution">
    <text evidence="3">The sequence shown here is derived from an EMBL/GenBank/DDBJ whole genome shotgun (WGS) entry which is preliminary data.</text>
</comment>
<dbReference type="EMBL" id="NOVD01000013">
    <property type="protein sequence ID" value="PCK25829.1"/>
    <property type="molecule type" value="Genomic_DNA"/>
</dbReference>
<name>A0A2A5J9C9_RHOSG</name>
<sequence>MITPAPLYAEDLTVGSRMELGSWVVSREQILAFAGQWDPLDIHCDETFAATGPFGGLIASGMHTMSILQRLTATAFLTRVAVIAGRRVTGAELLKPVRPDTLLVGTRSIDAVTLRADGRAVVVTTGQLEDQAGDVVLRMTGELLVARRPEQPPGDIVS</sequence>
<dbReference type="Gene3D" id="3.10.129.10">
    <property type="entry name" value="Hotdog Thioesterase"/>
    <property type="match status" value="1"/>
</dbReference>
<evidence type="ECO:0000259" key="2">
    <source>
        <dbReference type="Pfam" id="PF01575"/>
    </source>
</evidence>
<feature type="domain" description="MaoC-like" evidence="2">
    <location>
        <begin position="24"/>
        <end position="125"/>
    </location>
</feature>
<dbReference type="Pfam" id="PF01575">
    <property type="entry name" value="MaoC_dehydratas"/>
    <property type="match status" value="1"/>
</dbReference>
<gene>
    <name evidence="3" type="ORF">CHR55_18975</name>
</gene>
<dbReference type="SUPFAM" id="SSF54637">
    <property type="entry name" value="Thioesterase/thiol ester dehydrase-isomerase"/>
    <property type="match status" value="1"/>
</dbReference>
<dbReference type="Proteomes" id="UP000230886">
    <property type="component" value="Unassembled WGS sequence"/>
</dbReference>
<organism evidence="3 4">
    <name type="scientific">Rhodococcus qingshengii</name>
    <dbReference type="NCBI Taxonomy" id="334542"/>
    <lineage>
        <taxon>Bacteria</taxon>
        <taxon>Bacillati</taxon>
        <taxon>Actinomycetota</taxon>
        <taxon>Actinomycetes</taxon>
        <taxon>Mycobacteriales</taxon>
        <taxon>Nocardiaceae</taxon>
        <taxon>Rhodococcus</taxon>
        <taxon>Rhodococcus erythropolis group</taxon>
    </lineage>
</organism>